<dbReference type="Gene3D" id="1.10.246.80">
    <property type="match status" value="1"/>
</dbReference>
<feature type="domain" description="Poly A polymerase head" evidence="10">
    <location>
        <begin position="22"/>
        <end position="142"/>
    </location>
</feature>
<dbReference type="InterPro" id="IPR043519">
    <property type="entry name" value="NT_sf"/>
</dbReference>
<dbReference type="GO" id="GO:0000166">
    <property type="term" value="F:nucleotide binding"/>
    <property type="evidence" value="ECO:0007669"/>
    <property type="project" value="UniProtKB-KW"/>
</dbReference>
<dbReference type="Pfam" id="PF13735">
    <property type="entry name" value="tRNA_NucTran2_2"/>
    <property type="match status" value="1"/>
</dbReference>
<dbReference type="HOGENOM" id="CLU_015961_3_1_9"/>
<evidence type="ECO:0000313" key="13">
    <source>
        <dbReference type="EMBL" id="CDZ24105.1"/>
    </source>
</evidence>
<dbReference type="GO" id="GO:0046872">
    <property type="term" value="F:metal ion binding"/>
    <property type="evidence" value="ECO:0007669"/>
    <property type="project" value="UniProtKB-KW"/>
</dbReference>
<dbReference type="EC" id="2.7.7.19" evidence="13"/>
<dbReference type="PANTHER" id="PTHR46173">
    <property type="entry name" value="CCA TRNA NUCLEOTIDYLTRANSFERASE 1, MITOCHONDRIAL"/>
    <property type="match status" value="1"/>
</dbReference>
<keyword evidence="5" id="KW-0479">Metal-binding</keyword>
<evidence type="ECO:0000256" key="3">
    <source>
        <dbReference type="ARBA" id="ARBA00022694"/>
    </source>
</evidence>
<gene>
    <name evidence="13" type="primary">papS</name>
    <name evidence="13" type="ORF">CCDG5_0988</name>
</gene>
<accession>A0A078KSH3</accession>
<evidence type="ECO:0000256" key="7">
    <source>
        <dbReference type="ARBA" id="ARBA00022842"/>
    </source>
</evidence>
<dbReference type="EMBL" id="LM995447">
    <property type="protein sequence ID" value="CDZ24105.1"/>
    <property type="molecule type" value="Genomic_DNA"/>
</dbReference>
<feature type="domain" description="CCA-adding enzyme C-terminal" evidence="12">
    <location>
        <begin position="249"/>
        <end position="391"/>
    </location>
</feature>
<keyword evidence="7" id="KW-0460">Magnesium</keyword>
<organism evidence="13 14">
    <name type="scientific">[Clostridium] cellulosi</name>
    <dbReference type="NCBI Taxonomy" id="29343"/>
    <lineage>
        <taxon>Bacteria</taxon>
        <taxon>Bacillati</taxon>
        <taxon>Bacillota</taxon>
        <taxon>Clostridia</taxon>
        <taxon>Eubacteriales</taxon>
        <taxon>Oscillospiraceae</taxon>
        <taxon>Oscillospiraceae incertae sedis</taxon>
    </lineage>
</organism>
<dbReference type="InterPro" id="IPR050264">
    <property type="entry name" value="Bact_CCA-adding_enz_type3_sf"/>
</dbReference>
<evidence type="ECO:0000313" key="14">
    <source>
        <dbReference type="Proteomes" id="UP000032431"/>
    </source>
</evidence>
<dbReference type="GO" id="GO:1990817">
    <property type="term" value="F:poly(A) RNA polymerase activity"/>
    <property type="evidence" value="ECO:0007669"/>
    <property type="project" value="UniProtKB-EC"/>
</dbReference>
<keyword evidence="8 9" id="KW-0694">RNA-binding</keyword>
<dbReference type="PANTHER" id="PTHR46173:SF1">
    <property type="entry name" value="CCA TRNA NUCLEOTIDYLTRANSFERASE 1, MITOCHONDRIAL"/>
    <property type="match status" value="1"/>
</dbReference>
<comment type="similarity">
    <text evidence="9">Belongs to the tRNA nucleotidyltransferase/poly(A) polymerase family.</text>
</comment>
<evidence type="ECO:0000256" key="8">
    <source>
        <dbReference type="ARBA" id="ARBA00022884"/>
    </source>
</evidence>
<evidence type="ECO:0000259" key="10">
    <source>
        <dbReference type="Pfam" id="PF01743"/>
    </source>
</evidence>
<keyword evidence="6" id="KW-0547">Nucleotide-binding</keyword>
<comment type="cofactor">
    <cofactor evidence="1">
        <name>Mg(2+)</name>
        <dbReference type="ChEBI" id="CHEBI:18420"/>
    </cofactor>
</comment>
<evidence type="ECO:0000259" key="11">
    <source>
        <dbReference type="Pfam" id="PF12627"/>
    </source>
</evidence>
<reference evidence="14" key="1">
    <citation type="submission" date="2014-07" db="EMBL/GenBank/DDBJ databases">
        <authorList>
            <person name="Wibberg D."/>
        </authorList>
    </citation>
    <scope>NUCLEOTIDE SEQUENCE [LARGE SCALE GENOMIC DNA]</scope>
    <source>
        <strain evidence="14">DG5</strain>
    </source>
</reference>
<dbReference type="SUPFAM" id="SSF81301">
    <property type="entry name" value="Nucleotidyltransferase"/>
    <property type="match status" value="1"/>
</dbReference>
<evidence type="ECO:0000256" key="6">
    <source>
        <dbReference type="ARBA" id="ARBA00022741"/>
    </source>
</evidence>
<name>A0A078KSH3_9FIRM</name>
<evidence type="ECO:0000256" key="2">
    <source>
        <dbReference type="ARBA" id="ARBA00022679"/>
    </source>
</evidence>
<evidence type="ECO:0000256" key="5">
    <source>
        <dbReference type="ARBA" id="ARBA00022723"/>
    </source>
</evidence>
<dbReference type="PATRIC" id="fig|29343.3.peg.1042"/>
<evidence type="ECO:0000259" key="12">
    <source>
        <dbReference type="Pfam" id="PF13735"/>
    </source>
</evidence>
<dbReference type="NCBIfam" id="NF009814">
    <property type="entry name" value="PRK13299.1"/>
    <property type="match status" value="1"/>
</dbReference>
<keyword evidence="2 9" id="KW-0808">Transferase</keyword>
<evidence type="ECO:0000256" key="9">
    <source>
        <dbReference type="RuleBase" id="RU003953"/>
    </source>
</evidence>
<dbReference type="STRING" id="29343.CCDG5_0988"/>
<keyword evidence="3" id="KW-0819">tRNA processing</keyword>
<dbReference type="Gene3D" id="3.30.460.10">
    <property type="entry name" value="Beta Polymerase, domain 2"/>
    <property type="match status" value="1"/>
</dbReference>
<dbReference type="KEGG" id="ccel:CCDG5_0988"/>
<dbReference type="Gene3D" id="1.10.3090.10">
    <property type="entry name" value="cca-adding enzyme, domain 2"/>
    <property type="match status" value="1"/>
</dbReference>
<evidence type="ECO:0000256" key="4">
    <source>
        <dbReference type="ARBA" id="ARBA00022695"/>
    </source>
</evidence>
<dbReference type="CDD" id="cd05398">
    <property type="entry name" value="NT_ClassII-CCAase"/>
    <property type="match status" value="1"/>
</dbReference>
<evidence type="ECO:0000256" key="1">
    <source>
        <dbReference type="ARBA" id="ARBA00001946"/>
    </source>
</evidence>
<dbReference type="InterPro" id="IPR032828">
    <property type="entry name" value="PolyA_RNA-bd"/>
</dbReference>
<dbReference type="SUPFAM" id="SSF81891">
    <property type="entry name" value="Poly A polymerase C-terminal region-like"/>
    <property type="match status" value="1"/>
</dbReference>
<dbReference type="Pfam" id="PF12627">
    <property type="entry name" value="PolyA_pol_RNAbd"/>
    <property type="match status" value="1"/>
</dbReference>
<sequence length="397" mass="44535">MFEPPAFAISIIEKIESAGYEAYFVGGCVRDMLLSRNPSDWDIASSALPQDIISIFPKTVPTGIKYGTVTVITDEGKAEVTTFRSESSYSDHRRPDGVSFCSNIENDLSRRDFTVNAMAYSPRRGFIDPFGGRLDIKNKKIRAVGNPSERFEEDALRILRAFRFAAQLGFEIDCGTLKAAKEKAFLTAKISTERIRNELNRIFESNNPQIAFEIVANGILDFCGIKSKENLQDTANDCLRSTPLSLPSRWAAFFYLLKTRNVKAILEKLHFDNHTKNKVLKLLSELKLKLPMTPVDIKKRLANDFSPEFFTEYLNLYSALNNIDLSSQLSILNEIIERGEPFTQKMLAINGNDLIENGVASGPDCGRILRSLLDIVISNPSLNDKKTLLTLAKRTLS</sequence>
<protein>
    <submittedName>
        <fullName evidence="13">Poly A polymerase</fullName>
        <ecNumber evidence="13">2.7.7.19</ecNumber>
    </submittedName>
</protein>
<dbReference type="Proteomes" id="UP000032431">
    <property type="component" value="Chromosome I"/>
</dbReference>
<keyword evidence="4 13" id="KW-0548">Nucleotidyltransferase</keyword>
<dbReference type="InterPro" id="IPR002646">
    <property type="entry name" value="PolA_pol_head_dom"/>
</dbReference>
<dbReference type="GO" id="GO:0008033">
    <property type="term" value="P:tRNA processing"/>
    <property type="evidence" value="ECO:0007669"/>
    <property type="project" value="UniProtKB-KW"/>
</dbReference>
<dbReference type="Pfam" id="PF01743">
    <property type="entry name" value="PolyA_pol"/>
    <property type="match status" value="1"/>
</dbReference>
<dbReference type="OrthoDB" id="9805698at2"/>
<keyword evidence="14" id="KW-1185">Reference proteome</keyword>
<dbReference type="InterPro" id="IPR032810">
    <property type="entry name" value="CCA-adding_enz_C"/>
</dbReference>
<proteinExistence type="inferred from homology"/>
<dbReference type="GO" id="GO:0000049">
    <property type="term" value="F:tRNA binding"/>
    <property type="evidence" value="ECO:0007669"/>
    <property type="project" value="TreeGrafter"/>
</dbReference>
<dbReference type="AlphaFoldDB" id="A0A078KSH3"/>
<feature type="domain" description="tRNA nucleotidyltransferase/poly(A) polymerase RNA and SrmB- binding" evidence="11">
    <location>
        <begin position="169"/>
        <end position="213"/>
    </location>
</feature>